<accession>A0A453JDA5</accession>
<feature type="region of interest" description="Disordered" evidence="1">
    <location>
        <begin position="150"/>
        <end position="187"/>
    </location>
</feature>
<sequence>SSPHVSQRPSAFAGPPPPHARRDPLQLRLLRSVPPPPHAPRVCKCSSFLSSCILLRHHGFLCLLISHLNHAAFVDPPQEHGSSQGHLRTPFRGRGHPCGPLRLRGPRHSVAAGAGLAPSAQRLRRTVRLLRADRHDTALPLVLHPCLRPPHLQPQAPHRRGRRAPADSVDPSIWDAGSPPVVREHPSSRGARVLHGAGEVFDLLLLERGKQGLCLHLRHLRWPSVCGYLL</sequence>
<name>A0A453JDA5_AEGTS</name>
<evidence type="ECO:0000256" key="1">
    <source>
        <dbReference type="SAM" id="MobiDB-lite"/>
    </source>
</evidence>
<dbReference type="Proteomes" id="UP000015105">
    <property type="component" value="Chromosome 4D"/>
</dbReference>
<protein>
    <submittedName>
        <fullName evidence="2">Uncharacterized protein</fullName>
    </submittedName>
</protein>
<organism evidence="2 3">
    <name type="scientific">Aegilops tauschii subsp. strangulata</name>
    <name type="common">Goatgrass</name>
    <dbReference type="NCBI Taxonomy" id="200361"/>
    <lineage>
        <taxon>Eukaryota</taxon>
        <taxon>Viridiplantae</taxon>
        <taxon>Streptophyta</taxon>
        <taxon>Embryophyta</taxon>
        <taxon>Tracheophyta</taxon>
        <taxon>Spermatophyta</taxon>
        <taxon>Magnoliopsida</taxon>
        <taxon>Liliopsida</taxon>
        <taxon>Poales</taxon>
        <taxon>Poaceae</taxon>
        <taxon>BOP clade</taxon>
        <taxon>Pooideae</taxon>
        <taxon>Triticodae</taxon>
        <taxon>Triticeae</taxon>
        <taxon>Triticinae</taxon>
        <taxon>Aegilops</taxon>
    </lineage>
</organism>
<reference evidence="3" key="1">
    <citation type="journal article" date="2014" name="Science">
        <title>Ancient hybridizations among the ancestral genomes of bread wheat.</title>
        <authorList>
            <consortium name="International Wheat Genome Sequencing Consortium,"/>
            <person name="Marcussen T."/>
            <person name="Sandve S.R."/>
            <person name="Heier L."/>
            <person name="Spannagl M."/>
            <person name="Pfeifer M."/>
            <person name="Jakobsen K.S."/>
            <person name="Wulff B.B."/>
            <person name="Steuernagel B."/>
            <person name="Mayer K.F."/>
            <person name="Olsen O.A."/>
        </authorList>
    </citation>
    <scope>NUCLEOTIDE SEQUENCE [LARGE SCALE GENOMIC DNA]</scope>
    <source>
        <strain evidence="3">cv. AL8/78</strain>
    </source>
</reference>
<proteinExistence type="predicted"/>
<reference evidence="2" key="3">
    <citation type="journal article" date="2017" name="Nature">
        <title>Genome sequence of the progenitor of the wheat D genome Aegilops tauschii.</title>
        <authorList>
            <person name="Luo M.C."/>
            <person name="Gu Y.Q."/>
            <person name="Puiu D."/>
            <person name="Wang H."/>
            <person name="Twardziok S.O."/>
            <person name="Deal K.R."/>
            <person name="Huo N."/>
            <person name="Zhu T."/>
            <person name="Wang L."/>
            <person name="Wang Y."/>
            <person name="McGuire P.E."/>
            <person name="Liu S."/>
            <person name="Long H."/>
            <person name="Ramasamy R.K."/>
            <person name="Rodriguez J.C."/>
            <person name="Van S.L."/>
            <person name="Yuan L."/>
            <person name="Wang Z."/>
            <person name="Xia Z."/>
            <person name="Xiao L."/>
            <person name="Anderson O.D."/>
            <person name="Ouyang S."/>
            <person name="Liang Y."/>
            <person name="Zimin A.V."/>
            <person name="Pertea G."/>
            <person name="Qi P."/>
            <person name="Bennetzen J.L."/>
            <person name="Dai X."/>
            <person name="Dawson M.W."/>
            <person name="Muller H.G."/>
            <person name="Kugler K."/>
            <person name="Rivarola-Duarte L."/>
            <person name="Spannagl M."/>
            <person name="Mayer K.F.X."/>
            <person name="Lu F.H."/>
            <person name="Bevan M.W."/>
            <person name="Leroy P."/>
            <person name="Li P."/>
            <person name="You F.M."/>
            <person name="Sun Q."/>
            <person name="Liu Z."/>
            <person name="Lyons E."/>
            <person name="Wicker T."/>
            <person name="Salzberg S.L."/>
            <person name="Devos K.M."/>
            <person name="Dvorak J."/>
        </authorList>
    </citation>
    <scope>NUCLEOTIDE SEQUENCE [LARGE SCALE GENOMIC DNA]</scope>
    <source>
        <strain evidence="2">cv. AL8/78</strain>
    </source>
</reference>
<reference evidence="2" key="5">
    <citation type="journal article" date="2021" name="G3 (Bethesda)">
        <title>Aegilops tauschii genome assembly Aet v5.0 features greater sequence contiguity and improved annotation.</title>
        <authorList>
            <person name="Wang L."/>
            <person name="Zhu T."/>
            <person name="Rodriguez J.C."/>
            <person name="Deal K.R."/>
            <person name="Dubcovsky J."/>
            <person name="McGuire P.E."/>
            <person name="Lux T."/>
            <person name="Spannagl M."/>
            <person name="Mayer K.F.X."/>
            <person name="Baldrich P."/>
            <person name="Meyers B.C."/>
            <person name="Huo N."/>
            <person name="Gu Y.Q."/>
            <person name="Zhou H."/>
            <person name="Devos K.M."/>
            <person name="Bennetzen J.L."/>
            <person name="Unver T."/>
            <person name="Budak H."/>
            <person name="Gulick P.J."/>
            <person name="Galiba G."/>
            <person name="Kalapos B."/>
            <person name="Nelson D.R."/>
            <person name="Li P."/>
            <person name="You F.M."/>
            <person name="Luo M.C."/>
            <person name="Dvorak J."/>
        </authorList>
    </citation>
    <scope>NUCLEOTIDE SEQUENCE [LARGE SCALE GENOMIC DNA]</scope>
    <source>
        <strain evidence="2">cv. AL8/78</strain>
    </source>
</reference>
<evidence type="ECO:0000313" key="2">
    <source>
        <dbReference type="EnsemblPlants" id="AET4Gv20881000.2"/>
    </source>
</evidence>
<evidence type="ECO:0000313" key="3">
    <source>
        <dbReference type="Proteomes" id="UP000015105"/>
    </source>
</evidence>
<dbReference type="Gramene" id="AET4Gv20881000.2">
    <property type="protein sequence ID" value="AET4Gv20881000.2"/>
    <property type="gene ID" value="AET4Gv20881000"/>
</dbReference>
<reference evidence="3" key="2">
    <citation type="journal article" date="2017" name="Nat. Plants">
        <title>The Aegilops tauschii genome reveals multiple impacts of transposons.</title>
        <authorList>
            <person name="Zhao G."/>
            <person name="Zou C."/>
            <person name="Li K."/>
            <person name="Wang K."/>
            <person name="Li T."/>
            <person name="Gao L."/>
            <person name="Zhang X."/>
            <person name="Wang H."/>
            <person name="Yang Z."/>
            <person name="Liu X."/>
            <person name="Jiang W."/>
            <person name="Mao L."/>
            <person name="Kong X."/>
            <person name="Jiao Y."/>
            <person name="Jia J."/>
        </authorList>
    </citation>
    <scope>NUCLEOTIDE SEQUENCE [LARGE SCALE GENOMIC DNA]</scope>
    <source>
        <strain evidence="3">cv. AL8/78</strain>
    </source>
</reference>
<feature type="region of interest" description="Disordered" evidence="1">
    <location>
        <begin position="1"/>
        <end position="22"/>
    </location>
</feature>
<reference evidence="2" key="4">
    <citation type="submission" date="2019-03" db="UniProtKB">
        <authorList>
            <consortium name="EnsemblPlants"/>
        </authorList>
    </citation>
    <scope>IDENTIFICATION</scope>
</reference>
<keyword evidence="3" id="KW-1185">Reference proteome</keyword>
<dbReference type="EnsemblPlants" id="AET4Gv20881000.2">
    <property type="protein sequence ID" value="AET4Gv20881000.2"/>
    <property type="gene ID" value="AET4Gv20881000"/>
</dbReference>
<dbReference type="AlphaFoldDB" id="A0A453JDA5"/>